<dbReference type="EMBL" id="BK015000">
    <property type="protein sequence ID" value="DAD86490.1"/>
    <property type="molecule type" value="Genomic_DNA"/>
</dbReference>
<sequence>MKFRTQFDERPHYHCNVGSRIKKLYAPRFNDDGQMELVEKGEENLYDYIQSHADSVNINTLLRRFQGGEVDVLSRVQGAYGDFSGLPTSYADLLNTVNDGHQYFDSLPLEVRARFHHNFAEFMAAMDSPDFFKMLGVHEEKPVKVEKVEKVEEVAE</sequence>
<name>A0A8S5MWM5_9VIRU</name>
<proteinExistence type="predicted"/>
<organism evidence="1">
    <name type="scientific">Microviridae sp. ct4S516</name>
    <dbReference type="NCBI Taxonomy" id="2826726"/>
    <lineage>
        <taxon>Viruses</taxon>
        <taxon>Monodnaviria</taxon>
        <taxon>Sangervirae</taxon>
        <taxon>Phixviricota</taxon>
        <taxon>Malgrandaviricetes</taxon>
        <taxon>Petitvirales</taxon>
        <taxon>Microviridae</taxon>
    </lineage>
</organism>
<dbReference type="Pfam" id="PF09675">
    <property type="entry name" value="Chlamy_scaf"/>
    <property type="match status" value="1"/>
</dbReference>
<accession>A0A8S5MWM5</accession>
<dbReference type="InterPro" id="IPR014131">
    <property type="entry name" value="Chlamydia_phage_Vp3"/>
</dbReference>
<reference evidence="1" key="1">
    <citation type="journal article" date="2021" name="Proc. Natl. Acad. Sci. U.S.A.">
        <title>A Catalog of Tens of Thousands of Viruses from Human Metagenomes Reveals Hidden Associations with Chronic Diseases.</title>
        <authorList>
            <person name="Tisza M.J."/>
            <person name="Buck C.B."/>
        </authorList>
    </citation>
    <scope>NUCLEOTIDE SEQUENCE</scope>
    <source>
        <strain evidence="1">Ct4S516</strain>
    </source>
</reference>
<evidence type="ECO:0000313" key="1">
    <source>
        <dbReference type="EMBL" id="DAD86490.1"/>
    </source>
</evidence>
<protein>
    <submittedName>
        <fullName evidence="1">Scaffold protein</fullName>
    </submittedName>
</protein>